<dbReference type="InterPro" id="IPR013249">
    <property type="entry name" value="RNA_pol_sigma70_r4_t2"/>
</dbReference>
<dbReference type="InterPro" id="IPR039425">
    <property type="entry name" value="RNA_pol_sigma-70-like"/>
</dbReference>
<dbReference type="SUPFAM" id="SSF88659">
    <property type="entry name" value="Sigma3 and sigma4 domains of RNA polymerase sigma factors"/>
    <property type="match status" value="1"/>
</dbReference>
<evidence type="ECO:0000256" key="4">
    <source>
        <dbReference type="ARBA" id="ARBA00023125"/>
    </source>
</evidence>
<dbReference type="NCBIfam" id="TIGR02937">
    <property type="entry name" value="sigma70-ECF"/>
    <property type="match status" value="1"/>
</dbReference>
<feature type="domain" description="RNA polymerase sigma-70 region 2" evidence="7">
    <location>
        <begin position="88"/>
        <end position="152"/>
    </location>
</feature>
<comment type="similarity">
    <text evidence="1">Belongs to the sigma-70 factor family. ECF subfamily.</text>
</comment>
<feature type="domain" description="RNA polymerase sigma factor 70 region 4 type 2" evidence="8">
    <location>
        <begin position="204"/>
        <end position="248"/>
    </location>
</feature>
<dbReference type="PANTHER" id="PTHR43133:SF8">
    <property type="entry name" value="RNA POLYMERASE SIGMA FACTOR HI_1459-RELATED"/>
    <property type="match status" value="1"/>
</dbReference>
<organism evidence="9 10">
    <name type="scientific">Engelhardtia mirabilis</name>
    <dbReference type="NCBI Taxonomy" id="2528011"/>
    <lineage>
        <taxon>Bacteria</taxon>
        <taxon>Pseudomonadati</taxon>
        <taxon>Planctomycetota</taxon>
        <taxon>Planctomycetia</taxon>
        <taxon>Planctomycetia incertae sedis</taxon>
        <taxon>Engelhardtia</taxon>
    </lineage>
</organism>
<dbReference type="Gene3D" id="1.10.10.10">
    <property type="entry name" value="Winged helix-like DNA-binding domain superfamily/Winged helix DNA-binding domain"/>
    <property type="match status" value="1"/>
</dbReference>
<gene>
    <name evidence="9" type="ORF">Pla133_43330</name>
</gene>
<dbReference type="EMBL" id="CP036287">
    <property type="protein sequence ID" value="QDU69216.1"/>
    <property type="molecule type" value="Genomic_DNA"/>
</dbReference>
<dbReference type="GO" id="GO:0003677">
    <property type="term" value="F:DNA binding"/>
    <property type="evidence" value="ECO:0007669"/>
    <property type="project" value="UniProtKB-KW"/>
</dbReference>
<protein>
    <submittedName>
        <fullName evidence="9">RNA polymerase sigma factor</fullName>
    </submittedName>
</protein>
<feature type="compositionally biased region" description="Polar residues" evidence="6">
    <location>
        <begin position="271"/>
        <end position="290"/>
    </location>
</feature>
<evidence type="ECO:0000313" key="9">
    <source>
        <dbReference type="EMBL" id="QDU69216.1"/>
    </source>
</evidence>
<dbReference type="InterPro" id="IPR013325">
    <property type="entry name" value="RNA_pol_sigma_r2"/>
</dbReference>
<dbReference type="Pfam" id="PF08281">
    <property type="entry name" value="Sigma70_r4_2"/>
    <property type="match status" value="1"/>
</dbReference>
<dbReference type="KEGG" id="pbap:Pla133_43330"/>
<evidence type="ECO:0000256" key="6">
    <source>
        <dbReference type="SAM" id="MobiDB-lite"/>
    </source>
</evidence>
<reference evidence="9 10" key="1">
    <citation type="submission" date="2019-02" db="EMBL/GenBank/DDBJ databases">
        <title>Deep-cultivation of Planctomycetes and their phenomic and genomic characterization uncovers novel biology.</title>
        <authorList>
            <person name="Wiegand S."/>
            <person name="Jogler M."/>
            <person name="Boedeker C."/>
            <person name="Pinto D."/>
            <person name="Vollmers J."/>
            <person name="Rivas-Marin E."/>
            <person name="Kohn T."/>
            <person name="Peeters S.H."/>
            <person name="Heuer A."/>
            <person name="Rast P."/>
            <person name="Oberbeckmann S."/>
            <person name="Bunk B."/>
            <person name="Jeske O."/>
            <person name="Meyerdierks A."/>
            <person name="Storesund J.E."/>
            <person name="Kallscheuer N."/>
            <person name="Luecker S."/>
            <person name="Lage O.M."/>
            <person name="Pohl T."/>
            <person name="Merkel B.J."/>
            <person name="Hornburger P."/>
            <person name="Mueller R.-W."/>
            <person name="Bruemmer F."/>
            <person name="Labrenz M."/>
            <person name="Spormann A.M."/>
            <person name="Op den Camp H."/>
            <person name="Overmann J."/>
            <person name="Amann R."/>
            <person name="Jetten M.S.M."/>
            <person name="Mascher T."/>
            <person name="Medema M.H."/>
            <person name="Devos D.P."/>
            <person name="Kaster A.-K."/>
            <person name="Ovreas L."/>
            <person name="Rohde M."/>
            <person name="Galperin M.Y."/>
            <person name="Jogler C."/>
        </authorList>
    </citation>
    <scope>NUCLEOTIDE SEQUENCE [LARGE SCALE GENOMIC DNA]</scope>
    <source>
        <strain evidence="9 10">Pla133</strain>
    </source>
</reference>
<evidence type="ECO:0000256" key="2">
    <source>
        <dbReference type="ARBA" id="ARBA00023015"/>
    </source>
</evidence>
<dbReference type="RefSeq" id="WP_145068912.1">
    <property type="nucleotide sequence ID" value="NZ_CP036287.1"/>
</dbReference>
<dbReference type="InterPro" id="IPR036388">
    <property type="entry name" value="WH-like_DNA-bd_sf"/>
</dbReference>
<evidence type="ECO:0000259" key="7">
    <source>
        <dbReference type="Pfam" id="PF04542"/>
    </source>
</evidence>
<feature type="region of interest" description="Disordered" evidence="6">
    <location>
        <begin position="1"/>
        <end position="21"/>
    </location>
</feature>
<proteinExistence type="inferred from homology"/>
<keyword evidence="4" id="KW-0238">DNA-binding</keyword>
<dbReference type="InterPro" id="IPR014284">
    <property type="entry name" value="RNA_pol_sigma-70_dom"/>
</dbReference>
<evidence type="ECO:0000313" key="10">
    <source>
        <dbReference type="Proteomes" id="UP000316921"/>
    </source>
</evidence>
<dbReference type="SUPFAM" id="SSF88946">
    <property type="entry name" value="Sigma2 domain of RNA polymerase sigma factors"/>
    <property type="match status" value="1"/>
</dbReference>
<dbReference type="Gene3D" id="1.10.1740.10">
    <property type="match status" value="1"/>
</dbReference>
<dbReference type="GO" id="GO:0016987">
    <property type="term" value="F:sigma factor activity"/>
    <property type="evidence" value="ECO:0007669"/>
    <property type="project" value="UniProtKB-KW"/>
</dbReference>
<keyword evidence="10" id="KW-1185">Reference proteome</keyword>
<sequence>MSQGIHPERRTAQTPDATERSTLRVRVEELVGEMDAESIGPLLVIVDDHARTPENVRDAVSTRLMELFRLTQGRSCFGLLYELNRTHLLGQVAQRLRRYQSRADPNDLLQEVFFNIYRYPRRFDATREDAFRVWTATIVRNTVLKHLRSLGRSGRAEVPFEDLSEHPEQVGHGPLVGAIEREAEGECQKVYLVYLHLYLEFYKQLSDREQRALHMVEVEGASYRDAAAELEIKLENLKMVIFRARRKIYRAMRRVFDGLPPDLRAARQPRTEASTSSDKSTSPRTPTRAT</sequence>
<dbReference type="AlphaFoldDB" id="A0A518BQH0"/>
<dbReference type="GO" id="GO:0006352">
    <property type="term" value="P:DNA-templated transcription initiation"/>
    <property type="evidence" value="ECO:0007669"/>
    <property type="project" value="InterPro"/>
</dbReference>
<evidence type="ECO:0000256" key="1">
    <source>
        <dbReference type="ARBA" id="ARBA00010641"/>
    </source>
</evidence>
<accession>A0A518BQH0</accession>
<dbReference type="InterPro" id="IPR007627">
    <property type="entry name" value="RNA_pol_sigma70_r2"/>
</dbReference>
<dbReference type="Pfam" id="PF04542">
    <property type="entry name" value="Sigma70_r2"/>
    <property type="match status" value="1"/>
</dbReference>
<name>A0A518BQH0_9BACT</name>
<dbReference type="InterPro" id="IPR013324">
    <property type="entry name" value="RNA_pol_sigma_r3/r4-like"/>
</dbReference>
<dbReference type="Proteomes" id="UP000316921">
    <property type="component" value="Chromosome"/>
</dbReference>
<dbReference type="PANTHER" id="PTHR43133">
    <property type="entry name" value="RNA POLYMERASE ECF-TYPE SIGMA FACTO"/>
    <property type="match status" value="1"/>
</dbReference>
<evidence type="ECO:0000256" key="5">
    <source>
        <dbReference type="ARBA" id="ARBA00023163"/>
    </source>
</evidence>
<keyword evidence="5" id="KW-0804">Transcription</keyword>
<evidence type="ECO:0000256" key="3">
    <source>
        <dbReference type="ARBA" id="ARBA00023082"/>
    </source>
</evidence>
<feature type="region of interest" description="Disordered" evidence="6">
    <location>
        <begin position="261"/>
        <end position="290"/>
    </location>
</feature>
<keyword evidence="3" id="KW-0731">Sigma factor</keyword>
<evidence type="ECO:0000259" key="8">
    <source>
        <dbReference type="Pfam" id="PF08281"/>
    </source>
</evidence>
<keyword evidence="2" id="KW-0805">Transcription regulation</keyword>